<dbReference type="EMBL" id="CP084167">
    <property type="protein sequence ID" value="UJG43609.1"/>
    <property type="molecule type" value="Genomic_DNA"/>
</dbReference>
<organism evidence="2">
    <name type="scientific">Candidatus Heimdallarchaeum endolithica</name>
    <dbReference type="NCBI Taxonomy" id="2876572"/>
    <lineage>
        <taxon>Archaea</taxon>
        <taxon>Promethearchaeati</taxon>
        <taxon>Candidatus Heimdallarchaeota</taxon>
        <taxon>Candidatus Heimdallarchaeia (ex Rinke et al. 2021) (nom. nud.)</taxon>
        <taxon>Candidatus Heimdallarchaeales</taxon>
        <taxon>Candidatus Heimdallarchaeaceae</taxon>
        <taxon>Candidatus Heimdallarchaeum</taxon>
    </lineage>
</organism>
<accession>A0A9Y1BSM1</accession>
<feature type="region of interest" description="Disordered" evidence="1">
    <location>
        <begin position="1"/>
        <end position="23"/>
    </location>
</feature>
<name>A0A9Y1BSM1_9ARCH</name>
<sequence>MSTESKEKIRDQHTPKQHPKDERLERIEKLLEEINAKLNSIVAKPRRAKL</sequence>
<reference evidence="2" key="1">
    <citation type="journal article" date="2022" name="Nat. Microbiol.">
        <title>Unique mobile elements and scalable gene flow at the prokaryote-eukaryote boundary revealed by circularized Asgard archaea genomes.</title>
        <authorList>
            <person name="Wu F."/>
            <person name="Speth D.R."/>
            <person name="Philosof A."/>
            <person name="Cremiere A."/>
            <person name="Narayanan A."/>
            <person name="Barco R.A."/>
            <person name="Connon S.A."/>
            <person name="Amend J.P."/>
            <person name="Antoshechkin I.A."/>
            <person name="Orphan V.J."/>
        </authorList>
    </citation>
    <scope>NUCLEOTIDE SEQUENCE</scope>
    <source>
        <strain evidence="2">PR6</strain>
    </source>
</reference>
<gene>
    <name evidence="2" type="ORF">K9W46_00155</name>
</gene>
<evidence type="ECO:0000313" key="2">
    <source>
        <dbReference type="EMBL" id="UJG43609.1"/>
    </source>
</evidence>
<dbReference type="Proteomes" id="UP001200513">
    <property type="component" value="Chromosome"/>
</dbReference>
<dbReference type="AlphaFoldDB" id="A0A9Y1BSM1"/>
<evidence type="ECO:0000256" key="1">
    <source>
        <dbReference type="SAM" id="MobiDB-lite"/>
    </source>
</evidence>
<proteinExistence type="predicted"/>
<protein>
    <submittedName>
        <fullName evidence="2">Uncharacterized protein</fullName>
    </submittedName>
</protein>